<evidence type="ECO:0000256" key="1">
    <source>
        <dbReference type="ARBA" id="ARBA00022801"/>
    </source>
</evidence>
<evidence type="ECO:0000313" key="3">
    <source>
        <dbReference type="Proteomes" id="UP001447188"/>
    </source>
</evidence>
<evidence type="ECO:0008006" key="4">
    <source>
        <dbReference type="Google" id="ProtNLM"/>
    </source>
</evidence>
<evidence type="ECO:0000313" key="2">
    <source>
        <dbReference type="EMBL" id="KAL0631225.1"/>
    </source>
</evidence>
<accession>A0ABR3G612</accession>
<dbReference type="InterPro" id="IPR029058">
    <property type="entry name" value="AB_hydrolase_fold"/>
</dbReference>
<dbReference type="Gene3D" id="3.40.50.1820">
    <property type="entry name" value="alpha/beta hydrolase"/>
    <property type="match status" value="1"/>
</dbReference>
<comment type="caution">
    <text evidence="2">The sequence shown here is derived from an EMBL/GenBank/DDBJ whole genome shotgun (WGS) entry which is preliminary data.</text>
</comment>
<protein>
    <recommendedName>
        <fullName evidence="4">Alpha/beta-hydrolase</fullName>
    </recommendedName>
</protein>
<dbReference type="Proteomes" id="UP001447188">
    <property type="component" value="Unassembled WGS sequence"/>
</dbReference>
<gene>
    <name evidence="2" type="ORF">Q9L58_009922</name>
</gene>
<keyword evidence="3" id="KW-1185">Reference proteome</keyword>
<name>A0ABR3G612_9PEZI</name>
<dbReference type="SUPFAM" id="SSF53474">
    <property type="entry name" value="alpha/beta-Hydrolases"/>
    <property type="match status" value="1"/>
</dbReference>
<reference evidence="2 3" key="1">
    <citation type="submission" date="2024-02" db="EMBL/GenBank/DDBJ databases">
        <title>Discinaceae phylogenomics.</title>
        <authorList>
            <person name="Dirks A.C."/>
            <person name="James T.Y."/>
        </authorList>
    </citation>
    <scope>NUCLEOTIDE SEQUENCE [LARGE SCALE GENOMIC DNA]</scope>
    <source>
        <strain evidence="2 3">ACD0624</strain>
    </source>
</reference>
<dbReference type="PANTHER" id="PTHR48081">
    <property type="entry name" value="AB HYDROLASE SUPERFAMILY PROTEIN C4A8.06C"/>
    <property type="match status" value="1"/>
</dbReference>
<proteinExistence type="predicted"/>
<dbReference type="PANTHER" id="PTHR48081:SF3">
    <property type="entry name" value="ALPHA_BETA HYDROLASE FOLD-3 DOMAIN-CONTAINING PROTEIN"/>
    <property type="match status" value="1"/>
</dbReference>
<organism evidence="2 3">
    <name type="scientific">Discina gigas</name>
    <dbReference type="NCBI Taxonomy" id="1032678"/>
    <lineage>
        <taxon>Eukaryota</taxon>
        <taxon>Fungi</taxon>
        <taxon>Dikarya</taxon>
        <taxon>Ascomycota</taxon>
        <taxon>Pezizomycotina</taxon>
        <taxon>Pezizomycetes</taxon>
        <taxon>Pezizales</taxon>
        <taxon>Discinaceae</taxon>
        <taxon>Discina</taxon>
    </lineage>
</organism>
<sequence>MSTRTFTYSRINGINIRFDLTFPDIPGEPITRDTRSRAAMNSIAVLMMRVNQMMEGHSTNSAPLEPVTVPAVVFFHGGGLTAGNREFYPRDFKGMKTGSHRTHMSVSRIAADCLANGIAFISADYRLLFPCTAHDILNDVRQLFTFIGESLNPALSASSYPGDPYNFHVSPDHLAVAGASAGAYPARLAALYATPQPKAFFSLYGTGGDLLHPFYLRTPMPDLDLGTCARFMMPATVEARDTATPISDCPFSFGSDHQRIPGYADRLLTLYSTMLRAGRYLDFLTGIEGLGDRLRTHARKSGVELDAENYDWRALVPAIPPEANCLFPQLHVSDRFPPTFLVHGNADKAVMVEESIEADRMLKEVGVRSELVVAHGFGHTFDQHMGSDGWSKICGAVVPFLLEYIATADMVELAR</sequence>
<keyword evidence="1" id="KW-0378">Hydrolase</keyword>
<dbReference type="InterPro" id="IPR050300">
    <property type="entry name" value="GDXG_lipolytic_enzyme"/>
</dbReference>
<dbReference type="EMBL" id="JBBBZM010000280">
    <property type="protein sequence ID" value="KAL0631225.1"/>
    <property type="molecule type" value="Genomic_DNA"/>
</dbReference>